<organism evidence="1 2">
    <name type="scientific">Clostridium phage phiCDHM14</name>
    <dbReference type="NCBI Taxonomy" id="1522091"/>
    <lineage>
        <taxon>Viruses</taxon>
        <taxon>Duplodnaviria</taxon>
        <taxon>Heunggongvirae</taxon>
        <taxon>Uroviricota</taxon>
        <taxon>Caudoviricetes</taxon>
        <taxon>Sherbrookevirus</taxon>
        <taxon>Sherbrookevirus CDHM14</taxon>
    </lineage>
</organism>
<proteinExistence type="predicted"/>
<dbReference type="Proteomes" id="UP000029365">
    <property type="component" value="Segment"/>
</dbReference>
<evidence type="ECO:0000313" key="1">
    <source>
        <dbReference type="EMBL" id="CDU85322.1"/>
    </source>
</evidence>
<name>A0A090D809_9CAUD</name>
<reference evidence="1 2" key="1">
    <citation type="submission" date="2014-06" db="EMBL/GenBank/DDBJ databases">
        <authorList>
            <person name="Hargreaves K."/>
        </authorList>
    </citation>
    <scope>NUCLEOTIDE SEQUENCE [LARGE SCALE GENOMIC DNA]</scope>
</reference>
<dbReference type="GeneID" id="55603604"/>
<reference evidence="1 2" key="2">
    <citation type="submission" date="2014-09" db="EMBL/GenBank/DDBJ databases">
        <title>Abundant and diverse CRISPR spacers in Clostridium difficile strains and prophages target multiple phage types within this pathogen.</title>
        <authorList>
            <person name="Hargreaves K.R."/>
            <person name="Flores C."/>
            <person name="Lawley T.D."/>
            <person name="Clokie M.R.J."/>
        </authorList>
    </citation>
    <scope>NUCLEOTIDE SEQUENCE [LARGE SCALE GENOMIC DNA]</scope>
</reference>
<evidence type="ECO:0000313" key="2">
    <source>
        <dbReference type="Proteomes" id="UP000029365"/>
    </source>
</evidence>
<keyword evidence="2" id="KW-1185">Reference proteome</keyword>
<dbReference type="RefSeq" id="YP_009833554.1">
    <property type="nucleotide sequence ID" value="NC_048665.1"/>
</dbReference>
<sequence length="35" mass="3864">MVINFLLSILAGVISAFIYDKIKNHSNATKSGLRK</sequence>
<gene>
    <name evidence="1" type="primary">phiCDHM14_gp35</name>
</gene>
<protein>
    <submittedName>
        <fullName evidence="1">Uncharacterized protein</fullName>
    </submittedName>
</protein>
<dbReference type="EMBL" id="LK985321">
    <property type="protein sequence ID" value="CDU85322.1"/>
    <property type="molecule type" value="Genomic_DNA"/>
</dbReference>
<accession>A0A090D809</accession>
<dbReference type="KEGG" id="vg:55603604"/>